<dbReference type="PROSITE" id="PS51918">
    <property type="entry name" value="RADICAL_SAM"/>
    <property type="match status" value="1"/>
</dbReference>
<dbReference type="Proteomes" id="UP000316541">
    <property type="component" value="Unassembled WGS sequence"/>
</dbReference>
<dbReference type="GO" id="GO:0046872">
    <property type="term" value="F:metal ion binding"/>
    <property type="evidence" value="ECO:0007669"/>
    <property type="project" value="UniProtKB-KW"/>
</dbReference>
<dbReference type="InterPro" id="IPR050377">
    <property type="entry name" value="Radical_SAM_PqqE_MftC-like"/>
</dbReference>
<evidence type="ECO:0000256" key="1">
    <source>
        <dbReference type="ARBA" id="ARBA00022691"/>
    </source>
</evidence>
<dbReference type="Pfam" id="PF13186">
    <property type="entry name" value="SPASM"/>
    <property type="match status" value="1"/>
</dbReference>
<dbReference type="SUPFAM" id="SSF102114">
    <property type="entry name" value="Radical SAM enzymes"/>
    <property type="match status" value="1"/>
</dbReference>
<organism evidence="6 7">
    <name type="scientific">Microbispora hainanensis</name>
    <dbReference type="NCBI Taxonomy" id="568844"/>
    <lineage>
        <taxon>Bacteria</taxon>
        <taxon>Bacillati</taxon>
        <taxon>Actinomycetota</taxon>
        <taxon>Actinomycetes</taxon>
        <taxon>Streptosporangiales</taxon>
        <taxon>Streptosporangiaceae</taxon>
        <taxon>Microbispora</taxon>
    </lineage>
</organism>
<evidence type="ECO:0000259" key="5">
    <source>
        <dbReference type="PROSITE" id="PS51918"/>
    </source>
</evidence>
<dbReference type="InterPro" id="IPR023885">
    <property type="entry name" value="4Fe4S-binding_SPASM_dom"/>
</dbReference>
<dbReference type="SFLD" id="SFLDG01067">
    <property type="entry name" value="SPASM/twitch_domain_containing"/>
    <property type="match status" value="1"/>
</dbReference>
<keyword evidence="4" id="KW-0411">Iron-sulfur</keyword>
<reference evidence="6 7" key="1">
    <citation type="submission" date="2019-07" db="EMBL/GenBank/DDBJ databases">
        <title>Microbispora hainanensis DSM 45428.</title>
        <authorList>
            <person name="Thawai C."/>
        </authorList>
    </citation>
    <scope>NUCLEOTIDE SEQUENCE [LARGE SCALE GENOMIC DNA]</scope>
    <source>
        <strain evidence="6 7">DSM 45428</strain>
    </source>
</reference>
<dbReference type="SFLD" id="SFLDS00029">
    <property type="entry name" value="Radical_SAM"/>
    <property type="match status" value="1"/>
</dbReference>
<evidence type="ECO:0000313" key="7">
    <source>
        <dbReference type="Proteomes" id="UP000316541"/>
    </source>
</evidence>
<accession>A0A544Y6H1</accession>
<dbReference type="AlphaFoldDB" id="A0A544Y6H1"/>
<protein>
    <submittedName>
        <fullName evidence="6">Radical SAM protein</fullName>
    </submittedName>
</protein>
<dbReference type="CDD" id="cd21109">
    <property type="entry name" value="SPASM"/>
    <property type="match status" value="1"/>
</dbReference>
<keyword evidence="3" id="KW-0408">Iron</keyword>
<dbReference type="Gene3D" id="3.20.20.70">
    <property type="entry name" value="Aldolase class I"/>
    <property type="match status" value="1"/>
</dbReference>
<dbReference type="CDD" id="cd01335">
    <property type="entry name" value="Radical_SAM"/>
    <property type="match status" value="1"/>
</dbReference>
<dbReference type="GO" id="GO:0003824">
    <property type="term" value="F:catalytic activity"/>
    <property type="evidence" value="ECO:0007669"/>
    <property type="project" value="InterPro"/>
</dbReference>
<dbReference type="InterPro" id="IPR007197">
    <property type="entry name" value="rSAM"/>
</dbReference>
<dbReference type="InterPro" id="IPR013785">
    <property type="entry name" value="Aldolase_TIM"/>
</dbReference>
<name>A0A544Y6H1_9ACTN</name>
<dbReference type="PANTHER" id="PTHR11228:SF7">
    <property type="entry name" value="PQQA PEPTIDE CYCLASE"/>
    <property type="match status" value="1"/>
</dbReference>
<dbReference type="InterPro" id="IPR058240">
    <property type="entry name" value="rSAM_sf"/>
</dbReference>
<dbReference type="SMART" id="SM00729">
    <property type="entry name" value="Elp3"/>
    <property type="match status" value="1"/>
</dbReference>
<dbReference type="EMBL" id="VIRM01000070">
    <property type="protein sequence ID" value="TQS12357.1"/>
    <property type="molecule type" value="Genomic_DNA"/>
</dbReference>
<dbReference type="PANTHER" id="PTHR11228">
    <property type="entry name" value="RADICAL SAM DOMAIN PROTEIN"/>
    <property type="match status" value="1"/>
</dbReference>
<keyword evidence="2" id="KW-0479">Metal-binding</keyword>
<evidence type="ECO:0000313" key="6">
    <source>
        <dbReference type="EMBL" id="TQS12357.1"/>
    </source>
</evidence>
<evidence type="ECO:0000256" key="3">
    <source>
        <dbReference type="ARBA" id="ARBA00023004"/>
    </source>
</evidence>
<sequence>MSRKTLPLLPADQMINEDVATLTSGIRTLAEEVGYKYAAIERTHGFRFLFDPMRLLTQDAQLLAYLDGKNVFPASVEVDPSNVCNHDCSFCIYHSMHSAERGERLETAVLFRVIDELAELGCQSILFVGGGEPMTHPATVDAIERAAGHGMSVGLVTNGSRVFPEHAARLKQAATYVRFSLDAADPRLHARLHRNDDHHRIIANLRALAKADGPCTVGTGFFINEVNVGDIVACGRLVKDCGADYIQYKSYSGIAIAPELHERMLRELAEAIELDDETFDVHIVDRIFDNAVHQVRGYSRCHWQAFKPVIGADGSVYLCAQKRTTDGIIGNVNTASLSEIWHGEQRRQILAELDLKRCPFCVHDRQNKLIEFLGSFTAPHRAFF</sequence>
<proteinExistence type="predicted"/>
<dbReference type="Pfam" id="PF04055">
    <property type="entry name" value="Radical_SAM"/>
    <property type="match status" value="1"/>
</dbReference>
<dbReference type="GO" id="GO:0051536">
    <property type="term" value="F:iron-sulfur cluster binding"/>
    <property type="evidence" value="ECO:0007669"/>
    <property type="project" value="UniProtKB-KW"/>
</dbReference>
<evidence type="ECO:0000256" key="4">
    <source>
        <dbReference type="ARBA" id="ARBA00023014"/>
    </source>
</evidence>
<evidence type="ECO:0000256" key="2">
    <source>
        <dbReference type="ARBA" id="ARBA00022723"/>
    </source>
</evidence>
<comment type="caution">
    <text evidence="6">The sequence shown here is derived from an EMBL/GenBank/DDBJ whole genome shotgun (WGS) entry which is preliminary data.</text>
</comment>
<keyword evidence="1" id="KW-0949">S-adenosyl-L-methionine</keyword>
<dbReference type="InterPro" id="IPR006638">
    <property type="entry name" value="Elp3/MiaA/NifB-like_rSAM"/>
</dbReference>
<gene>
    <name evidence="6" type="ORF">FLX08_36255</name>
</gene>
<feature type="domain" description="Radical SAM core" evidence="5">
    <location>
        <begin position="70"/>
        <end position="290"/>
    </location>
</feature>